<dbReference type="Pfam" id="PF00392">
    <property type="entry name" value="GntR"/>
    <property type="match status" value="1"/>
</dbReference>
<dbReference type="RefSeq" id="WP_198505064.1">
    <property type="nucleotide sequence ID" value="NZ_CP065959.1"/>
</dbReference>
<evidence type="ECO:0000259" key="4">
    <source>
        <dbReference type="PROSITE" id="PS50949"/>
    </source>
</evidence>
<dbReference type="InterPro" id="IPR036390">
    <property type="entry name" value="WH_DNA-bd_sf"/>
</dbReference>
<dbReference type="Proteomes" id="UP000596130">
    <property type="component" value="Chromosome"/>
</dbReference>
<dbReference type="EMBL" id="CP065959">
    <property type="protein sequence ID" value="QQC93853.1"/>
    <property type="molecule type" value="Genomic_DNA"/>
</dbReference>
<keyword evidence="1" id="KW-0805">Transcription regulation</keyword>
<dbReference type="InterPro" id="IPR028978">
    <property type="entry name" value="Chorismate_lyase_/UTRA_dom_sf"/>
</dbReference>
<dbReference type="PRINTS" id="PR00035">
    <property type="entry name" value="HTHGNTR"/>
</dbReference>
<dbReference type="SMART" id="SM00866">
    <property type="entry name" value="UTRA"/>
    <property type="match status" value="1"/>
</dbReference>
<gene>
    <name evidence="5" type="ORF">I8755_18990</name>
</gene>
<sequence length="243" mass="26489">MTSRRLVVADDLRQQIRTGRLGPGDRLPAESVLADRYKVSTATLRSALAVLQGEGLVEKIHGKGNFVRRPLRKVTYVGGWGTLDPRTAADVDLRVTVRTTVLPAQGHLTALLKVDDGSPLTEFLRLSYEGESPHSLARVYVPRDLTPTTALSNRSSRAWAEASFSVPDPPPAEVHETVSARLPTPDEASTLRINKTLAVLAITRVAADDTGRVVEAALLVFPGDRVDAVFSAHHVIEERQTHR</sequence>
<dbReference type="InterPro" id="IPR050679">
    <property type="entry name" value="Bact_HTH_transcr_reg"/>
</dbReference>
<dbReference type="SUPFAM" id="SSF64288">
    <property type="entry name" value="Chorismate lyase-like"/>
    <property type="match status" value="1"/>
</dbReference>
<dbReference type="GO" id="GO:0003677">
    <property type="term" value="F:DNA binding"/>
    <property type="evidence" value="ECO:0007669"/>
    <property type="project" value="UniProtKB-KW"/>
</dbReference>
<feature type="domain" description="HTH gntR-type" evidence="4">
    <location>
        <begin position="2"/>
        <end position="70"/>
    </location>
</feature>
<dbReference type="FunFam" id="3.40.1410.10:FF:000046">
    <property type="entry name" value="Putative GntR-family transcriptional regulator"/>
    <property type="match status" value="1"/>
</dbReference>
<dbReference type="GO" id="GO:0003700">
    <property type="term" value="F:DNA-binding transcription factor activity"/>
    <property type="evidence" value="ECO:0007669"/>
    <property type="project" value="InterPro"/>
</dbReference>
<evidence type="ECO:0000313" key="5">
    <source>
        <dbReference type="EMBL" id="QQC93853.1"/>
    </source>
</evidence>
<evidence type="ECO:0000256" key="3">
    <source>
        <dbReference type="ARBA" id="ARBA00023163"/>
    </source>
</evidence>
<dbReference type="Gene3D" id="1.10.10.10">
    <property type="entry name" value="Winged helix-like DNA-binding domain superfamily/Winged helix DNA-binding domain"/>
    <property type="match status" value="1"/>
</dbReference>
<dbReference type="InterPro" id="IPR011663">
    <property type="entry name" value="UTRA"/>
</dbReference>
<dbReference type="PANTHER" id="PTHR44846">
    <property type="entry name" value="MANNOSYL-D-GLYCERATE TRANSPORT/METABOLISM SYSTEM REPRESSOR MNGR-RELATED"/>
    <property type="match status" value="1"/>
</dbReference>
<evidence type="ECO:0000256" key="1">
    <source>
        <dbReference type="ARBA" id="ARBA00023015"/>
    </source>
</evidence>
<proteinExistence type="predicted"/>
<dbReference type="SUPFAM" id="SSF46785">
    <property type="entry name" value="Winged helix' DNA-binding domain"/>
    <property type="match status" value="1"/>
</dbReference>
<organism evidence="5 6">
    <name type="scientific">Streptomyces alfalfae</name>
    <dbReference type="NCBI Taxonomy" id="1642299"/>
    <lineage>
        <taxon>Bacteria</taxon>
        <taxon>Bacillati</taxon>
        <taxon>Actinomycetota</taxon>
        <taxon>Actinomycetes</taxon>
        <taxon>Kitasatosporales</taxon>
        <taxon>Streptomycetaceae</taxon>
        <taxon>Streptomyces</taxon>
    </lineage>
</organism>
<name>A0A7T4PPJ7_9ACTN</name>
<evidence type="ECO:0000256" key="2">
    <source>
        <dbReference type="ARBA" id="ARBA00023125"/>
    </source>
</evidence>
<keyword evidence="3" id="KW-0804">Transcription</keyword>
<dbReference type="AlphaFoldDB" id="A0A7T4PPJ7"/>
<reference evidence="5 6" key="1">
    <citation type="submission" date="2020-12" db="EMBL/GenBank/DDBJ databases">
        <title>Identification and biosynthesis of polyene macrolides produced by Streptomyces alfalfae Men-myco-93-63.</title>
        <authorList>
            <person name="Liu D."/>
            <person name="Li Y."/>
            <person name="Liu L."/>
            <person name="Han X."/>
            <person name="Shen F."/>
        </authorList>
    </citation>
    <scope>NUCLEOTIDE SEQUENCE [LARGE SCALE GENOMIC DNA]</scope>
    <source>
        <strain evidence="5 6">Men-myco-93-63</strain>
    </source>
</reference>
<dbReference type="SMART" id="SM00345">
    <property type="entry name" value="HTH_GNTR"/>
    <property type="match status" value="1"/>
</dbReference>
<dbReference type="GO" id="GO:0045892">
    <property type="term" value="P:negative regulation of DNA-templated transcription"/>
    <property type="evidence" value="ECO:0007669"/>
    <property type="project" value="TreeGrafter"/>
</dbReference>
<dbReference type="PANTHER" id="PTHR44846:SF17">
    <property type="entry name" value="GNTR-FAMILY TRANSCRIPTIONAL REGULATOR"/>
    <property type="match status" value="1"/>
</dbReference>
<evidence type="ECO:0000313" key="6">
    <source>
        <dbReference type="Proteomes" id="UP000596130"/>
    </source>
</evidence>
<keyword evidence="2" id="KW-0238">DNA-binding</keyword>
<dbReference type="PROSITE" id="PS50949">
    <property type="entry name" value="HTH_GNTR"/>
    <property type="match status" value="1"/>
</dbReference>
<protein>
    <submittedName>
        <fullName evidence="5">GntR family transcriptional regulator</fullName>
    </submittedName>
</protein>
<dbReference type="Pfam" id="PF07702">
    <property type="entry name" value="UTRA"/>
    <property type="match status" value="1"/>
</dbReference>
<dbReference type="InterPro" id="IPR036388">
    <property type="entry name" value="WH-like_DNA-bd_sf"/>
</dbReference>
<accession>A0A7T4PPJ7</accession>
<dbReference type="Gene3D" id="3.40.1410.10">
    <property type="entry name" value="Chorismate lyase-like"/>
    <property type="match status" value="1"/>
</dbReference>
<dbReference type="InterPro" id="IPR000524">
    <property type="entry name" value="Tscrpt_reg_HTH_GntR"/>
</dbReference>
<dbReference type="CDD" id="cd07377">
    <property type="entry name" value="WHTH_GntR"/>
    <property type="match status" value="1"/>
</dbReference>